<dbReference type="InterPro" id="IPR001680">
    <property type="entry name" value="WD40_rpt"/>
</dbReference>
<dbReference type="Gene3D" id="1.10.510.10">
    <property type="entry name" value="Transferase(Phosphotransferase) domain 1"/>
    <property type="match status" value="1"/>
</dbReference>
<dbReference type="InterPro" id="IPR000719">
    <property type="entry name" value="Prot_kinase_dom"/>
</dbReference>
<dbReference type="InterPro" id="IPR017441">
    <property type="entry name" value="Protein_kinase_ATP_BS"/>
</dbReference>
<dbReference type="PROSITE" id="PS50011">
    <property type="entry name" value="PROTEIN_KINASE_DOM"/>
    <property type="match status" value="1"/>
</dbReference>
<dbReference type="PRINTS" id="PR00320">
    <property type="entry name" value="GPROTEINBRPT"/>
</dbReference>
<dbReference type="GO" id="GO:0005524">
    <property type="term" value="F:ATP binding"/>
    <property type="evidence" value="ECO:0007669"/>
    <property type="project" value="UniProtKB-UniRule"/>
</dbReference>
<dbReference type="GO" id="GO:0004672">
    <property type="term" value="F:protein kinase activity"/>
    <property type="evidence" value="ECO:0007669"/>
    <property type="project" value="InterPro"/>
</dbReference>
<dbReference type="CDD" id="cd14014">
    <property type="entry name" value="STKc_PknB_like"/>
    <property type="match status" value="1"/>
</dbReference>
<feature type="repeat" description="WD" evidence="3">
    <location>
        <begin position="551"/>
        <end position="595"/>
    </location>
</feature>
<keyword evidence="4" id="KW-0547">Nucleotide-binding</keyword>
<dbReference type="Pfam" id="PF00069">
    <property type="entry name" value="Pkinase"/>
    <property type="match status" value="1"/>
</dbReference>
<dbReference type="Gene3D" id="2.130.10.10">
    <property type="entry name" value="YVTN repeat-like/Quinoprotein amine dehydrogenase"/>
    <property type="match status" value="3"/>
</dbReference>
<evidence type="ECO:0000313" key="6">
    <source>
        <dbReference type="EMBL" id="AFZ19886.1"/>
    </source>
</evidence>
<dbReference type="PANTHER" id="PTHR22847:SF637">
    <property type="entry name" value="WD REPEAT DOMAIN 5B"/>
    <property type="match status" value="1"/>
</dbReference>
<dbReference type="PROSITE" id="PS50294">
    <property type="entry name" value="WD_REPEATS_REGION"/>
    <property type="match status" value="5"/>
</dbReference>
<dbReference type="EMBL" id="CP003630">
    <property type="protein sequence ID" value="AFZ19886.1"/>
    <property type="molecule type" value="Genomic_DNA"/>
</dbReference>
<feature type="binding site" evidence="4">
    <location>
        <position position="66"/>
    </location>
    <ligand>
        <name>ATP</name>
        <dbReference type="ChEBI" id="CHEBI:30616"/>
    </ligand>
</feature>
<gene>
    <name evidence="6" type="ORF">Mic7113_4185</name>
</gene>
<evidence type="ECO:0000259" key="5">
    <source>
        <dbReference type="PROSITE" id="PS50011"/>
    </source>
</evidence>
<dbReference type="PATRIC" id="fig|1173027.3.peg.4622"/>
<evidence type="ECO:0000256" key="4">
    <source>
        <dbReference type="PROSITE-ProRule" id="PRU10141"/>
    </source>
</evidence>
<dbReference type="InterPro" id="IPR015943">
    <property type="entry name" value="WD40/YVTN_repeat-like_dom_sf"/>
</dbReference>
<dbReference type="Pfam" id="PF00400">
    <property type="entry name" value="WD40"/>
    <property type="match status" value="6"/>
</dbReference>
<keyword evidence="7" id="KW-1185">Reference proteome</keyword>
<keyword evidence="4" id="KW-0067">ATP-binding</keyword>
<keyword evidence="2" id="KW-0677">Repeat</keyword>
<organism evidence="6 7">
    <name type="scientific">Allocoleopsis franciscana PCC 7113</name>
    <dbReference type="NCBI Taxonomy" id="1173027"/>
    <lineage>
        <taxon>Bacteria</taxon>
        <taxon>Bacillati</taxon>
        <taxon>Cyanobacteriota</taxon>
        <taxon>Cyanophyceae</taxon>
        <taxon>Coleofasciculales</taxon>
        <taxon>Coleofasciculaceae</taxon>
        <taxon>Allocoleopsis</taxon>
        <taxon>Allocoleopsis franciscana</taxon>
    </lineage>
</organism>
<dbReference type="eggNOG" id="COG2319">
    <property type="taxonomic scope" value="Bacteria"/>
</dbReference>
<feature type="repeat" description="WD" evidence="3">
    <location>
        <begin position="378"/>
        <end position="419"/>
    </location>
</feature>
<dbReference type="PROSITE" id="PS50082">
    <property type="entry name" value="WD_REPEATS_2"/>
    <property type="match status" value="6"/>
</dbReference>
<dbReference type="RefSeq" id="WP_015184022.1">
    <property type="nucleotide sequence ID" value="NC_019738.1"/>
</dbReference>
<protein>
    <submittedName>
        <fullName evidence="6">WD40 repeat-containing protein</fullName>
    </submittedName>
</protein>
<proteinExistence type="predicted"/>
<dbReference type="AlphaFoldDB" id="K9WJ94"/>
<evidence type="ECO:0000256" key="1">
    <source>
        <dbReference type="ARBA" id="ARBA00022574"/>
    </source>
</evidence>
<dbReference type="Proteomes" id="UP000010471">
    <property type="component" value="Chromosome"/>
</dbReference>
<evidence type="ECO:0000256" key="2">
    <source>
        <dbReference type="ARBA" id="ARBA00022737"/>
    </source>
</evidence>
<feature type="repeat" description="WD" evidence="3">
    <location>
        <begin position="426"/>
        <end position="467"/>
    </location>
</feature>
<dbReference type="PROSITE" id="PS00107">
    <property type="entry name" value="PROTEIN_KINASE_ATP"/>
    <property type="match status" value="1"/>
</dbReference>
<name>K9WJ94_9CYAN</name>
<dbReference type="eggNOG" id="COG0515">
    <property type="taxonomic scope" value="Bacteria"/>
</dbReference>
<evidence type="ECO:0000313" key="7">
    <source>
        <dbReference type="Proteomes" id="UP000010471"/>
    </source>
</evidence>
<reference evidence="6 7" key="1">
    <citation type="submission" date="2012-06" db="EMBL/GenBank/DDBJ databases">
        <title>Finished chromosome of genome of Microcoleus sp. PCC 7113.</title>
        <authorList>
            <consortium name="US DOE Joint Genome Institute"/>
            <person name="Gugger M."/>
            <person name="Coursin T."/>
            <person name="Rippka R."/>
            <person name="Tandeau De Marsac N."/>
            <person name="Huntemann M."/>
            <person name="Wei C.-L."/>
            <person name="Han J."/>
            <person name="Detter J.C."/>
            <person name="Han C."/>
            <person name="Tapia R."/>
            <person name="Chen A."/>
            <person name="Kyrpides N."/>
            <person name="Mavromatis K."/>
            <person name="Markowitz V."/>
            <person name="Szeto E."/>
            <person name="Ivanova N."/>
            <person name="Pagani I."/>
            <person name="Pati A."/>
            <person name="Goodwin L."/>
            <person name="Nordberg H.P."/>
            <person name="Cantor M.N."/>
            <person name="Hua S.X."/>
            <person name="Woyke T."/>
            <person name="Kerfeld C.A."/>
        </authorList>
    </citation>
    <scope>NUCLEOTIDE SEQUENCE [LARGE SCALE GENOMIC DNA]</scope>
    <source>
        <strain evidence="6 7">PCC 7113</strain>
    </source>
</reference>
<sequence>MSYCLNPDCPSPTSNPMGANFCQSCGSKLLLQGRYRALQLIGQGGFGRTFLAVDEEQAAKSRCVIKQFFPQAQGIANRQKAAELFEQEAVRLEELGKHPQIPEFIAHFEQDNRQYLVQEFIEGENLSNVLKTEGIFNEKQIRDLLHSLLPVIEFIHTHNVIHRDIKPENIIRRDDGQLLLVDFGAAKYATGTALARTGTVIGSAGYAAPEQAGGKAVFSSDLYSLGVTCLHLLTQTEPFDLYSFSEATWVWRNYLSRPVTRRLGRILDKMVEMATSRRFQSAVEALDALNSRVYPRTRTPRVISAQSATAFPQTPTPGFTPASNAPLQNWRCVYTLQGHTQSVRSLAITPDGEILISGSDDNTIKLWQLATGEELCTLRGHSKTVSAIAISADGEILASGSEDKTIKLWELSTGMQIGTLTLGNWFSRDSGCVYAVAMSPEEEIIASLDNNGAVKLWNLKTGQEIRRLKGDTSWINAIAISPTGKTLVAANGDSIKLWNLRTGGQFPILKGHQSWVRAVSFSPDGQMLASGSDDATVKLWNLKTGRELCTLRGHLGAIYSVAFSPMLGVGKLLASSSDDRTIKLWDTSTGQELCTLTGHTRWVHSVVFSPCGQTLVSGGGDPIIYIWQRDPLSSRTSLQ</sequence>
<keyword evidence="1 3" id="KW-0853">WD repeat</keyword>
<dbReference type="Gene3D" id="3.30.200.20">
    <property type="entry name" value="Phosphorylase Kinase, domain 1"/>
    <property type="match status" value="1"/>
</dbReference>
<dbReference type="SMART" id="SM00220">
    <property type="entry name" value="S_TKc"/>
    <property type="match status" value="1"/>
</dbReference>
<feature type="repeat" description="WD" evidence="3">
    <location>
        <begin position="509"/>
        <end position="550"/>
    </location>
</feature>
<dbReference type="HOGENOM" id="CLU_000288_135_4_3"/>
<dbReference type="InterPro" id="IPR036322">
    <property type="entry name" value="WD40_repeat_dom_sf"/>
</dbReference>
<dbReference type="SUPFAM" id="SSF56112">
    <property type="entry name" value="Protein kinase-like (PK-like)"/>
    <property type="match status" value="1"/>
</dbReference>
<dbReference type="KEGG" id="mic:Mic7113_4185"/>
<dbReference type="InterPro" id="IPR011009">
    <property type="entry name" value="Kinase-like_dom_sf"/>
</dbReference>
<dbReference type="SUPFAM" id="SSF50978">
    <property type="entry name" value="WD40 repeat-like"/>
    <property type="match status" value="1"/>
</dbReference>
<accession>K9WJ94</accession>
<dbReference type="InterPro" id="IPR019775">
    <property type="entry name" value="WD40_repeat_CS"/>
</dbReference>
<dbReference type="SMART" id="SM00320">
    <property type="entry name" value="WD40"/>
    <property type="match status" value="7"/>
</dbReference>
<feature type="domain" description="Protein kinase" evidence="5">
    <location>
        <begin position="35"/>
        <end position="293"/>
    </location>
</feature>
<dbReference type="STRING" id="1173027.Mic7113_4185"/>
<dbReference type="NCBIfam" id="NF045510">
    <property type="entry name" value="4Cys_prefix_kin"/>
    <property type="match status" value="1"/>
</dbReference>
<dbReference type="CDD" id="cd00200">
    <property type="entry name" value="WD40"/>
    <property type="match status" value="1"/>
</dbReference>
<dbReference type="InterPro" id="IPR020472">
    <property type="entry name" value="WD40_PAC1"/>
</dbReference>
<feature type="repeat" description="WD" evidence="3">
    <location>
        <begin position="336"/>
        <end position="377"/>
    </location>
</feature>
<feature type="repeat" description="WD" evidence="3">
    <location>
        <begin position="596"/>
        <end position="628"/>
    </location>
</feature>
<dbReference type="PANTHER" id="PTHR22847">
    <property type="entry name" value="WD40 REPEAT PROTEIN"/>
    <property type="match status" value="1"/>
</dbReference>
<dbReference type="PROSITE" id="PS00678">
    <property type="entry name" value="WD_REPEATS_1"/>
    <property type="match status" value="4"/>
</dbReference>
<evidence type="ECO:0000256" key="3">
    <source>
        <dbReference type="PROSITE-ProRule" id="PRU00221"/>
    </source>
</evidence>
<dbReference type="OrthoDB" id="500858at2"/>